<keyword evidence="2" id="KW-1185">Reference proteome</keyword>
<evidence type="ECO:0000313" key="1">
    <source>
        <dbReference type="EMBL" id="KAI4301344.1"/>
    </source>
</evidence>
<comment type="caution">
    <text evidence="1">The sequence shown here is derived from an EMBL/GenBank/DDBJ whole genome shotgun (WGS) entry which is preliminary data.</text>
</comment>
<sequence length="147" mass="15861">MLLSVPLEDNIWFFNLFWPSHRCAEQSLESSSSLSWDLADLGADRVGVLEALALADRDGVADLVGVRVPADQVGVRVLADRVGVRVLAAFLVDLQMEYAASYLLASIVCAVAGYSKIALADNPARLVLQVQEDPAQEADLSNPYMGL</sequence>
<accession>A0ACB9KVT0</accession>
<dbReference type="EMBL" id="CM039438">
    <property type="protein sequence ID" value="KAI4301344.1"/>
    <property type="molecule type" value="Genomic_DNA"/>
</dbReference>
<proteinExistence type="predicted"/>
<name>A0ACB9KVT0_BAUVA</name>
<dbReference type="Proteomes" id="UP000828941">
    <property type="component" value="Chromosome 13"/>
</dbReference>
<reference evidence="1 2" key="1">
    <citation type="journal article" date="2022" name="DNA Res.">
        <title>Chromosomal-level genome assembly of the orchid tree Bauhinia variegata (Leguminosae; Cercidoideae) supports the allotetraploid origin hypothesis of Bauhinia.</title>
        <authorList>
            <person name="Zhong Y."/>
            <person name="Chen Y."/>
            <person name="Zheng D."/>
            <person name="Pang J."/>
            <person name="Liu Y."/>
            <person name="Luo S."/>
            <person name="Meng S."/>
            <person name="Qian L."/>
            <person name="Wei D."/>
            <person name="Dai S."/>
            <person name="Zhou R."/>
        </authorList>
    </citation>
    <scope>NUCLEOTIDE SEQUENCE [LARGE SCALE GENOMIC DNA]</scope>
    <source>
        <strain evidence="1">BV-YZ2020</strain>
    </source>
</reference>
<evidence type="ECO:0000313" key="2">
    <source>
        <dbReference type="Proteomes" id="UP000828941"/>
    </source>
</evidence>
<gene>
    <name evidence="1" type="ORF">L6164_034632</name>
</gene>
<organism evidence="1 2">
    <name type="scientific">Bauhinia variegata</name>
    <name type="common">Purple orchid tree</name>
    <name type="synonym">Phanera variegata</name>
    <dbReference type="NCBI Taxonomy" id="167791"/>
    <lineage>
        <taxon>Eukaryota</taxon>
        <taxon>Viridiplantae</taxon>
        <taxon>Streptophyta</taxon>
        <taxon>Embryophyta</taxon>
        <taxon>Tracheophyta</taxon>
        <taxon>Spermatophyta</taxon>
        <taxon>Magnoliopsida</taxon>
        <taxon>eudicotyledons</taxon>
        <taxon>Gunneridae</taxon>
        <taxon>Pentapetalae</taxon>
        <taxon>rosids</taxon>
        <taxon>fabids</taxon>
        <taxon>Fabales</taxon>
        <taxon>Fabaceae</taxon>
        <taxon>Cercidoideae</taxon>
        <taxon>Cercideae</taxon>
        <taxon>Bauhiniinae</taxon>
        <taxon>Bauhinia</taxon>
    </lineage>
</organism>
<protein>
    <submittedName>
        <fullName evidence="1">Uncharacterized protein</fullName>
    </submittedName>
</protein>